<keyword evidence="3" id="KW-1185">Reference proteome</keyword>
<evidence type="ECO:0000313" key="3">
    <source>
        <dbReference type="Proteomes" id="UP001271640"/>
    </source>
</evidence>
<proteinExistence type="predicted"/>
<name>A0ABU4SJ70_9GAMM</name>
<evidence type="ECO:0000256" key="1">
    <source>
        <dbReference type="SAM" id="Phobius"/>
    </source>
</evidence>
<evidence type="ECO:0008006" key="4">
    <source>
        <dbReference type="Google" id="ProtNLM"/>
    </source>
</evidence>
<reference evidence="3" key="1">
    <citation type="journal article" date="2024" name="Toxins">
        <title>Genome Sequence Analysis of Native Xenorhabdus Strains Isolated from Entomopathogenic Nematodes in Argentina.</title>
        <authorList>
            <person name="Palma L."/>
            <person name="Frizzo L."/>
            <person name="Kaiser S."/>
            <person name="Berry C."/>
            <person name="Caballero P."/>
            <person name="Bode H.B."/>
            <person name="Del Valle E.E."/>
        </authorList>
    </citation>
    <scope>NUCLEOTIDE SEQUENCE [LARGE SCALE GENOMIC DNA]</scope>
    <source>
        <strain evidence="3">Reich</strain>
    </source>
</reference>
<dbReference type="EMBL" id="VCDP01000017">
    <property type="protein sequence ID" value="MDX7998698.1"/>
    <property type="molecule type" value="Genomic_DNA"/>
</dbReference>
<evidence type="ECO:0000313" key="2">
    <source>
        <dbReference type="EMBL" id="MDX7998698.1"/>
    </source>
</evidence>
<organism evidence="2 3">
    <name type="scientific">Xenorhabdus littoralis</name>
    <dbReference type="NCBI Taxonomy" id="2582835"/>
    <lineage>
        <taxon>Bacteria</taxon>
        <taxon>Pseudomonadati</taxon>
        <taxon>Pseudomonadota</taxon>
        <taxon>Gammaproteobacteria</taxon>
        <taxon>Enterobacterales</taxon>
        <taxon>Morganellaceae</taxon>
        <taxon>Xenorhabdus</taxon>
    </lineage>
</organism>
<comment type="caution">
    <text evidence="2">The sequence shown here is derived from an EMBL/GenBank/DDBJ whole genome shotgun (WGS) entry which is preliminary data.</text>
</comment>
<sequence length="79" mass="8404">MPEENNIASYSLFNSELTEEPSDGIVASISLSISPHSLSLIQAAKQAFNHSFLSVFITAGSLLILTAVGIAVFGKEKHL</sequence>
<feature type="transmembrane region" description="Helical" evidence="1">
    <location>
        <begin position="52"/>
        <end position="73"/>
    </location>
</feature>
<protein>
    <recommendedName>
        <fullName evidence="4">MFS transporter</fullName>
    </recommendedName>
</protein>
<dbReference type="Proteomes" id="UP001271640">
    <property type="component" value="Unassembled WGS sequence"/>
</dbReference>
<keyword evidence="1" id="KW-1133">Transmembrane helix</keyword>
<keyword evidence="1" id="KW-0472">Membrane</keyword>
<gene>
    <name evidence="2" type="ORF">FE394_05705</name>
</gene>
<keyword evidence="1" id="KW-0812">Transmembrane</keyword>
<dbReference type="RefSeq" id="WP_319925435.1">
    <property type="nucleotide sequence ID" value="NZ_VCDP01000017.1"/>
</dbReference>
<accession>A0ABU4SJ70</accession>